<dbReference type="Proteomes" id="UP000224006">
    <property type="component" value="Chromosome VIII"/>
</dbReference>
<evidence type="ECO:0000256" key="1">
    <source>
        <dbReference type="SAM" id="MobiDB-lite"/>
    </source>
</evidence>
<protein>
    <submittedName>
        <fullName evidence="2">Uncharacterized protein</fullName>
    </submittedName>
</protein>
<dbReference type="AlphaFoldDB" id="A0A2A9MAI8"/>
<dbReference type="KEGG" id="bbes:BESB_081550"/>
<accession>A0A2A9MAI8</accession>
<comment type="caution">
    <text evidence="2">The sequence shown here is derived from an EMBL/GenBank/DDBJ whole genome shotgun (WGS) entry which is preliminary data.</text>
</comment>
<proteinExistence type="predicted"/>
<feature type="region of interest" description="Disordered" evidence="1">
    <location>
        <begin position="130"/>
        <end position="202"/>
    </location>
</feature>
<reference evidence="2 3" key="1">
    <citation type="submission" date="2017-09" db="EMBL/GenBank/DDBJ databases">
        <title>Genome sequencing of Besnoitia besnoiti strain Bb-Ger1.</title>
        <authorList>
            <person name="Schares G."/>
            <person name="Venepally P."/>
            <person name="Lorenzi H.A."/>
        </authorList>
    </citation>
    <scope>NUCLEOTIDE SEQUENCE [LARGE SCALE GENOMIC DNA]</scope>
    <source>
        <strain evidence="2 3">Bb-Ger1</strain>
    </source>
</reference>
<dbReference type="RefSeq" id="XP_029216965.1">
    <property type="nucleotide sequence ID" value="XM_029366505.1"/>
</dbReference>
<evidence type="ECO:0000313" key="3">
    <source>
        <dbReference type="Proteomes" id="UP000224006"/>
    </source>
</evidence>
<organism evidence="2 3">
    <name type="scientific">Besnoitia besnoiti</name>
    <name type="common">Apicomplexan protozoan</name>
    <dbReference type="NCBI Taxonomy" id="94643"/>
    <lineage>
        <taxon>Eukaryota</taxon>
        <taxon>Sar</taxon>
        <taxon>Alveolata</taxon>
        <taxon>Apicomplexa</taxon>
        <taxon>Conoidasida</taxon>
        <taxon>Coccidia</taxon>
        <taxon>Eucoccidiorida</taxon>
        <taxon>Eimeriorina</taxon>
        <taxon>Sarcocystidae</taxon>
        <taxon>Besnoitia</taxon>
    </lineage>
</organism>
<dbReference type="OrthoDB" id="330974at2759"/>
<feature type="compositionally biased region" description="Basic and acidic residues" evidence="1">
    <location>
        <begin position="176"/>
        <end position="191"/>
    </location>
</feature>
<name>A0A2A9MAI8_BESBE</name>
<gene>
    <name evidence="2" type="ORF">BESB_081550</name>
</gene>
<evidence type="ECO:0000313" key="2">
    <source>
        <dbReference type="EMBL" id="PFH32956.1"/>
    </source>
</evidence>
<feature type="compositionally biased region" description="Low complexity" evidence="1">
    <location>
        <begin position="145"/>
        <end position="164"/>
    </location>
</feature>
<feature type="region of interest" description="Disordered" evidence="1">
    <location>
        <begin position="248"/>
        <end position="267"/>
    </location>
</feature>
<dbReference type="GeneID" id="40313081"/>
<dbReference type="VEuPathDB" id="ToxoDB:BESB_081550"/>
<dbReference type="EMBL" id="NWUJ01000009">
    <property type="protein sequence ID" value="PFH32956.1"/>
    <property type="molecule type" value="Genomic_DNA"/>
</dbReference>
<keyword evidence="3" id="KW-1185">Reference proteome</keyword>
<sequence>MLETRRVRANFYAVRRSRDAICRRRISEGSALRGSSPSAGYDSHCGGLCLGTNLRPRHFQLGDHGDNQSGRFADWRERDTGNWGAEGSNISPKNVLQGHVPVATPRDDITRALKKEIQSRDSDASVWTLASVSTESPENTRRRTMSPTSTRRSSAASVVIRRPSGAASVHLPGKTPELHRAQKQGDNETRRRPASCSSRPAATAEIRTDMDEIDEKVLDVETRFRDGFVPGFVASTDQLRYGSRSSISVSAEDSSQGVAGSTTPSDGTCSAKALLRSAWSKGEAQLRHRERTRLLSSMQDRLLESAGESLPPNFECLGRRRERLMRASVLERLSFQTRWIFSRAPWVVPRLIPTFEE</sequence>